<dbReference type="EC" id="3.1.6.1" evidence="4"/>
<sequence length="632" mass="72302">MDRLFPLRQFVFVIVALLVTHAAVLDLKAADTDNSSQLKRPNIVWLISEDNSKHFLKLFDEHGAETPHIAALAEHGIIYDHAFSNSPVCSVARTTLITSCYGPRIGTQYHRRSKLVPMPDGLRMFPYYLREAGYYTANNNKKDYNAIEGDGVWDESSGRASWRKRAEGQPFFYKQSFKTTHESSLHFPRKTYLNEETNTDPESVFVAPYHPDTEMFRYTYARYHDRIQMVDREIGAVVKALEEDGLLEDTIIFYFGDHGGVLPRGKGYAYESGLHVPLVVRVPKNWSHLVDETIGSRQDGFVSFVDFGPTALSLAGVEVPTGIDGKAFLGKGIKSQEVASRDFAFGYADRFDEKYDVVRTIRKGKYEYVRNYQPFNMDGLQNNYRYIMLAYQEWRELFERGELNEAQSQFFRPRPAEMLFDIESDPHEVSNLAGDPEHADKLEEMRTLMSTFVSDLPDLSFYPESELAKHAFDNPTQFGKEHQKEIAKLVEIADLSLVPFDEARRGLRRALQSENPWERYWGLISCTVHGEAAKRFVERARQLAESDEEPLVRVRAAEFLALTADVAPQEVILEALKETDDGIEAGLILNSLTLLRDGEPGYEFEISEENFRPSVLKNDTVQRRLQYLSADK</sequence>
<dbReference type="InterPro" id="IPR017850">
    <property type="entry name" value="Alkaline_phosphatase_core_sf"/>
</dbReference>
<dbReference type="PANTHER" id="PTHR42693">
    <property type="entry name" value="ARYLSULFATASE FAMILY MEMBER"/>
    <property type="match status" value="1"/>
</dbReference>
<proteinExistence type="inferred from homology"/>
<organism evidence="4 5">
    <name type="scientific">Thalassoglobus neptunius</name>
    <dbReference type="NCBI Taxonomy" id="1938619"/>
    <lineage>
        <taxon>Bacteria</taxon>
        <taxon>Pseudomonadati</taxon>
        <taxon>Planctomycetota</taxon>
        <taxon>Planctomycetia</taxon>
        <taxon>Planctomycetales</taxon>
        <taxon>Planctomycetaceae</taxon>
        <taxon>Thalassoglobus</taxon>
    </lineage>
</organism>
<keyword evidence="2 4" id="KW-0378">Hydrolase</keyword>
<dbReference type="InterPro" id="IPR050738">
    <property type="entry name" value="Sulfatase"/>
</dbReference>
<gene>
    <name evidence="4" type="ORF">KOR42_03980</name>
</gene>
<dbReference type="SUPFAM" id="SSF53649">
    <property type="entry name" value="Alkaline phosphatase-like"/>
    <property type="match status" value="1"/>
</dbReference>
<evidence type="ECO:0000313" key="4">
    <source>
        <dbReference type="EMBL" id="TWT57040.1"/>
    </source>
</evidence>
<accession>A0A5C5X2I5</accession>
<protein>
    <submittedName>
        <fullName evidence="4">Arylsulfatase</fullName>
        <ecNumber evidence="4">3.1.6.1</ecNumber>
    </submittedName>
</protein>
<dbReference type="EMBL" id="SIHI01000001">
    <property type="protein sequence ID" value="TWT57040.1"/>
    <property type="molecule type" value="Genomic_DNA"/>
</dbReference>
<dbReference type="CDD" id="cd16027">
    <property type="entry name" value="SGSH"/>
    <property type="match status" value="1"/>
</dbReference>
<dbReference type="Gene3D" id="3.40.720.10">
    <property type="entry name" value="Alkaline Phosphatase, subunit A"/>
    <property type="match status" value="1"/>
</dbReference>
<dbReference type="PANTHER" id="PTHR42693:SF53">
    <property type="entry name" value="ENDO-4-O-SULFATASE"/>
    <property type="match status" value="1"/>
</dbReference>
<dbReference type="Pfam" id="PF00884">
    <property type="entry name" value="Sulfatase"/>
    <property type="match status" value="1"/>
</dbReference>
<feature type="domain" description="Sulfatase N-terminal" evidence="3">
    <location>
        <begin position="41"/>
        <end position="317"/>
    </location>
</feature>
<reference evidence="4 5" key="1">
    <citation type="submission" date="2019-02" db="EMBL/GenBank/DDBJ databases">
        <title>Deep-cultivation of Planctomycetes and their phenomic and genomic characterization uncovers novel biology.</title>
        <authorList>
            <person name="Wiegand S."/>
            <person name="Jogler M."/>
            <person name="Boedeker C."/>
            <person name="Pinto D."/>
            <person name="Vollmers J."/>
            <person name="Rivas-Marin E."/>
            <person name="Kohn T."/>
            <person name="Peeters S.H."/>
            <person name="Heuer A."/>
            <person name="Rast P."/>
            <person name="Oberbeckmann S."/>
            <person name="Bunk B."/>
            <person name="Jeske O."/>
            <person name="Meyerdierks A."/>
            <person name="Storesund J.E."/>
            <person name="Kallscheuer N."/>
            <person name="Luecker S."/>
            <person name="Lage O.M."/>
            <person name="Pohl T."/>
            <person name="Merkel B.J."/>
            <person name="Hornburger P."/>
            <person name="Mueller R.-W."/>
            <person name="Bruemmer F."/>
            <person name="Labrenz M."/>
            <person name="Spormann A.M."/>
            <person name="Op Den Camp H."/>
            <person name="Overmann J."/>
            <person name="Amann R."/>
            <person name="Jetten M.S.M."/>
            <person name="Mascher T."/>
            <person name="Medema M.H."/>
            <person name="Devos D.P."/>
            <person name="Kaster A.-K."/>
            <person name="Ovreas L."/>
            <person name="Rohde M."/>
            <person name="Galperin M.Y."/>
            <person name="Jogler C."/>
        </authorList>
    </citation>
    <scope>NUCLEOTIDE SEQUENCE [LARGE SCALE GENOMIC DNA]</scope>
    <source>
        <strain evidence="4 5">KOR42</strain>
    </source>
</reference>
<evidence type="ECO:0000256" key="2">
    <source>
        <dbReference type="ARBA" id="ARBA00022801"/>
    </source>
</evidence>
<evidence type="ECO:0000256" key="1">
    <source>
        <dbReference type="ARBA" id="ARBA00008779"/>
    </source>
</evidence>
<evidence type="ECO:0000313" key="5">
    <source>
        <dbReference type="Proteomes" id="UP000317243"/>
    </source>
</evidence>
<evidence type="ECO:0000259" key="3">
    <source>
        <dbReference type="Pfam" id="PF00884"/>
    </source>
</evidence>
<comment type="caution">
    <text evidence="4">The sequence shown here is derived from an EMBL/GenBank/DDBJ whole genome shotgun (WGS) entry which is preliminary data.</text>
</comment>
<dbReference type="Proteomes" id="UP000317243">
    <property type="component" value="Unassembled WGS sequence"/>
</dbReference>
<dbReference type="AlphaFoldDB" id="A0A5C5X2I5"/>
<comment type="similarity">
    <text evidence="1">Belongs to the sulfatase family.</text>
</comment>
<name>A0A5C5X2I5_9PLAN</name>
<keyword evidence="5" id="KW-1185">Reference proteome</keyword>
<dbReference type="GO" id="GO:0004065">
    <property type="term" value="F:arylsulfatase activity"/>
    <property type="evidence" value="ECO:0007669"/>
    <property type="project" value="UniProtKB-EC"/>
</dbReference>
<dbReference type="RefSeq" id="WP_197440780.1">
    <property type="nucleotide sequence ID" value="NZ_SIHI01000001.1"/>
</dbReference>
<dbReference type="InterPro" id="IPR000917">
    <property type="entry name" value="Sulfatase_N"/>
</dbReference>